<feature type="compositionally biased region" description="Basic residues" evidence="1">
    <location>
        <begin position="19"/>
        <end position="28"/>
    </location>
</feature>
<evidence type="ECO:0000313" key="3">
    <source>
        <dbReference type="Proteomes" id="UP000765509"/>
    </source>
</evidence>
<protein>
    <submittedName>
        <fullName evidence="2">Uncharacterized protein</fullName>
    </submittedName>
</protein>
<evidence type="ECO:0000313" key="2">
    <source>
        <dbReference type="EMBL" id="MBW0496395.1"/>
    </source>
</evidence>
<gene>
    <name evidence="2" type="ORF">O181_036110</name>
</gene>
<sequence>MPIQHSPPARQSSSCSHSNSKRSSRWHPRSSSTEGPLRQRKKCGRRSTIQEGSKRAKKSKFLFRSSWQFSRTFKGPGEDSEEEDSNQYI</sequence>
<name>A0A9Q3D5X8_9BASI</name>
<proteinExistence type="predicted"/>
<comment type="caution">
    <text evidence="2">The sequence shown here is derived from an EMBL/GenBank/DDBJ whole genome shotgun (WGS) entry which is preliminary data.</text>
</comment>
<dbReference type="AlphaFoldDB" id="A0A9Q3D5X8"/>
<dbReference type="Proteomes" id="UP000765509">
    <property type="component" value="Unassembled WGS sequence"/>
</dbReference>
<evidence type="ECO:0000256" key="1">
    <source>
        <dbReference type="SAM" id="MobiDB-lite"/>
    </source>
</evidence>
<feature type="region of interest" description="Disordered" evidence="1">
    <location>
        <begin position="1"/>
        <end position="58"/>
    </location>
</feature>
<accession>A0A9Q3D5X8</accession>
<keyword evidence="3" id="KW-1185">Reference proteome</keyword>
<dbReference type="EMBL" id="AVOT02013600">
    <property type="protein sequence ID" value="MBW0496395.1"/>
    <property type="molecule type" value="Genomic_DNA"/>
</dbReference>
<organism evidence="2 3">
    <name type="scientific">Austropuccinia psidii MF-1</name>
    <dbReference type="NCBI Taxonomy" id="1389203"/>
    <lineage>
        <taxon>Eukaryota</taxon>
        <taxon>Fungi</taxon>
        <taxon>Dikarya</taxon>
        <taxon>Basidiomycota</taxon>
        <taxon>Pucciniomycotina</taxon>
        <taxon>Pucciniomycetes</taxon>
        <taxon>Pucciniales</taxon>
        <taxon>Sphaerophragmiaceae</taxon>
        <taxon>Austropuccinia</taxon>
    </lineage>
</organism>
<reference evidence="2" key="1">
    <citation type="submission" date="2021-03" db="EMBL/GenBank/DDBJ databases">
        <title>Draft genome sequence of rust myrtle Austropuccinia psidii MF-1, a brazilian biotype.</title>
        <authorList>
            <person name="Quecine M.C."/>
            <person name="Pachon D.M.R."/>
            <person name="Bonatelli M.L."/>
            <person name="Correr F.H."/>
            <person name="Franceschini L.M."/>
            <person name="Leite T.F."/>
            <person name="Margarido G.R.A."/>
            <person name="Almeida C.A."/>
            <person name="Ferrarezi J.A."/>
            <person name="Labate C.A."/>
        </authorList>
    </citation>
    <scope>NUCLEOTIDE SEQUENCE</scope>
    <source>
        <strain evidence="2">MF-1</strain>
    </source>
</reference>